<name>A0A7J8UTW2_9ROSI</name>
<keyword evidence="2" id="KW-1185">Reference proteome</keyword>
<evidence type="ECO:0000313" key="2">
    <source>
        <dbReference type="Proteomes" id="UP000593573"/>
    </source>
</evidence>
<proteinExistence type="predicted"/>
<sequence length="110" mass="12530">MVGAESSDELGLMKDKFESSKLKETGNSGDIIWNMEMETVAMIKGAIEFFHCDGSYMMWDCLKKSTFSAIRCNDELDRASMRIDSIVHSVEAKRIRENEKKLVKCSNRVP</sequence>
<accession>A0A7J8UTW2</accession>
<protein>
    <submittedName>
        <fullName evidence="1">Uncharacterized protein</fullName>
    </submittedName>
</protein>
<evidence type="ECO:0000313" key="1">
    <source>
        <dbReference type="EMBL" id="MBA0653956.1"/>
    </source>
</evidence>
<gene>
    <name evidence="1" type="ORF">Goklo_021053</name>
</gene>
<dbReference type="OrthoDB" id="994996at2759"/>
<dbReference type="Proteomes" id="UP000593573">
    <property type="component" value="Unassembled WGS sequence"/>
</dbReference>
<organism evidence="1 2">
    <name type="scientific">Gossypium klotzschianum</name>
    <dbReference type="NCBI Taxonomy" id="34286"/>
    <lineage>
        <taxon>Eukaryota</taxon>
        <taxon>Viridiplantae</taxon>
        <taxon>Streptophyta</taxon>
        <taxon>Embryophyta</taxon>
        <taxon>Tracheophyta</taxon>
        <taxon>Spermatophyta</taxon>
        <taxon>Magnoliopsida</taxon>
        <taxon>eudicotyledons</taxon>
        <taxon>Gunneridae</taxon>
        <taxon>Pentapetalae</taxon>
        <taxon>rosids</taxon>
        <taxon>malvids</taxon>
        <taxon>Malvales</taxon>
        <taxon>Malvaceae</taxon>
        <taxon>Malvoideae</taxon>
        <taxon>Gossypium</taxon>
    </lineage>
</organism>
<comment type="caution">
    <text evidence="1">The sequence shown here is derived from an EMBL/GenBank/DDBJ whole genome shotgun (WGS) entry which is preliminary data.</text>
</comment>
<feature type="non-terminal residue" evidence="1">
    <location>
        <position position="110"/>
    </location>
</feature>
<reference evidence="1 2" key="1">
    <citation type="journal article" date="2019" name="Genome Biol. Evol.">
        <title>Insights into the evolution of the New World diploid cottons (Gossypium, subgenus Houzingenia) based on genome sequencing.</title>
        <authorList>
            <person name="Grover C.E."/>
            <person name="Arick M.A. 2nd"/>
            <person name="Thrash A."/>
            <person name="Conover J.L."/>
            <person name="Sanders W.S."/>
            <person name="Peterson D.G."/>
            <person name="Frelichowski J.E."/>
            <person name="Scheffler J.A."/>
            <person name="Scheffler B.E."/>
            <person name="Wendel J.F."/>
        </authorList>
    </citation>
    <scope>NUCLEOTIDE SEQUENCE [LARGE SCALE GENOMIC DNA]</scope>
    <source>
        <strain evidence="1">57</strain>
        <tissue evidence="1">Leaf</tissue>
    </source>
</reference>
<dbReference type="EMBL" id="JABFAB010000007">
    <property type="protein sequence ID" value="MBA0653956.1"/>
    <property type="molecule type" value="Genomic_DNA"/>
</dbReference>
<dbReference type="AlphaFoldDB" id="A0A7J8UTW2"/>